<dbReference type="Pfam" id="PF17788">
    <property type="entry name" value="HypF_C"/>
    <property type="match status" value="1"/>
</dbReference>
<evidence type="ECO:0000256" key="9">
    <source>
        <dbReference type="PROSITE-ProRule" id="PRU00520"/>
    </source>
</evidence>
<dbReference type="PANTHER" id="PTHR42959:SF1">
    <property type="entry name" value="CARBAMOYLTRANSFERASE HYPF"/>
    <property type="match status" value="1"/>
</dbReference>
<keyword evidence="6" id="KW-0862">Zinc</keyword>
<evidence type="ECO:0000259" key="10">
    <source>
        <dbReference type="PROSITE" id="PS51160"/>
    </source>
</evidence>
<dbReference type="PROSITE" id="PS51160">
    <property type="entry name" value="ACYLPHOSPHATASE_3"/>
    <property type="match status" value="1"/>
</dbReference>
<evidence type="ECO:0000259" key="11">
    <source>
        <dbReference type="PROSITE" id="PS51163"/>
    </source>
</evidence>
<feature type="domain" description="Acylphosphatase-like" evidence="10">
    <location>
        <begin position="1"/>
        <end position="56"/>
    </location>
</feature>
<dbReference type="InterPro" id="IPR004421">
    <property type="entry name" value="Carbamoyltransferase_HypF"/>
</dbReference>
<gene>
    <name evidence="12" type="primary">hypF</name>
    <name evidence="12" type="ORF">GCM10023188_28440</name>
</gene>
<dbReference type="Pfam" id="PF22521">
    <property type="entry name" value="HypF_C_2"/>
    <property type="match status" value="1"/>
</dbReference>
<dbReference type="InterPro" id="IPR001792">
    <property type="entry name" value="Acylphosphatase-like_dom"/>
</dbReference>
<dbReference type="Gene3D" id="3.30.420.40">
    <property type="match status" value="1"/>
</dbReference>
<dbReference type="InterPro" id="IPR017945">
    <property type="entry name" value="DHBP_synth_RibB-like_a/b_dom"/>
</dbReference>
<sequence>MRNQSDGLYIKVKGEAQQVLDFYGQLKCHPPALARIQSASIESIGEEDLAGFQIIKESPSVVANLILTPDLAMCASCRSEIKDSTNRRYNYAFTTCTCCGPRYSIMAKLPYEREHTTMAPFAMCEQCEREYDDPENRRYFSQTNSCPACPVLLILYTVRQQMVTADQQAIIPAAVQLLQEGYIIAVKGIGGYLLLADATNAQTIRTLRARKRRPSKPFALMYPDLETAQRDVQLKEEEIELLQGTASPIVLAQKKTHPAAGTEAELVAPRLNKLGVMLPYTPLFELLLSQLKKPVIATSANTHGHHISFRDQDVFRELAGIADYVLQHDRDILVSQDDSVVQVTPRHRQSILLRRSRGFAPSVVREATAKESFLALGADQKSTFSFTSSGNLYISQYLGNLSFYDNVLNLEQSLEHLASLYGFSPSHILTDKHPDYTSVILGKRLAQQYNLPCEEVQHHEAHFAAVLDENQLLESQEPVLGVIWDGTGLGNDNLIRGGEFLLLQNNRITPLAQIEPYPHLAGDKMAIEPRLSALALCFDAPGAEALLKLYYSTAEWKLYQSILQGAGYKRQTTSMGRIFDAAAALLGLCSQMSYEGEAAMLLEASAAREPELYGVAGYALDVFNGKNISFLYIIRQIIKDVQQGLGTEHIAAKFHVTLVEVVRIVAEHYALKRIAFSGGVFQNCLLTDLLIDKLSPDFQLYFHQQLPPNDECVSYGQLAWMQLKGKPGEVSVNAKNILNHPINP</sequence>
<dbReference type="InterPro" id="IPR043129">
    <property type="entry name" value="ATPase_NBD"/>
</dbReference>
<dbReference type="PIRSF" id="PIRSF006256">
    <property type="entry name" value="CMPcnvr_hdrg_mat"/>
    <property type="match status" value="1"/>
</dbReference>
<dbReference type="InterPro" id="IPR041440">
    <property type="entry name" value="HypF_C"/>
</dbReference>
<dbReference type="PANTHER" id="PTHR42959">
    <property type="entry name" value="CARBAMOYLTRANSFERASE"/>
    <property type="match status" value="1"/>
</dbReference>
<dbReference type="Pfam" id="PF07503">
    <property type="entry name" value="zf-HYPF"/>
    <property type="match status" value="2"/>
</dbReference>
<dbReference type="PROSITE" id="PS51163">
    <property type="entry name" value="YRDC"/>
    <property type="match status" value="1"/>
</dbReference>
<dbReference type="Proteomes" id="UP001500552">
    <property type="component" value="Unassembled WGS sequence"/>
</dbReference>
<accession>A0ABP8LU63</accession>
<dbReference type="Pfam" id="PF01300">
    <property type="entry name" value="Sua5_yciO_yrdC"/>
    <property type="match status" value="1"/>
</dbReference>
<organism evidence="12 13">
    <name type="scientific">Pontibacter saemangeumensis</name>
    <dbReference type="NCBI Taxonomy" id="1084525"/>
    <lineage>
        <taxon>Bacteria</taxon>
        <taxon>Pseudomonadati</taxon>
        <taxon>Bacteroidota</taxon>
        <taxon>Cytophagia</taxon>
        <taxon>Cytophagales</taxon>
        <taxon>Hymenobacteraceae</taxon>
        <taxon>Pontibacter</taxon>
    </lineage>
</organism>
<comment type="catalytic activity">
    <reaction evidence="7">
        <text>C-terminal L-cysteinyl-[HypE protein] + carbamoyl phosphate + ATP + H2O = C-terminal S-carboxamide-L-cysteinyl-[HypE protein] + AMP + phosphate + diphosphate + H(+)</text>
        <dbReference type="Rhea" id="RHEA:55636"/>
        <dbReference type="Rhea" id="RHEA-COMP:14247"/>
        <dbReference type="Rhea" id="RHEA-COMP:14392"/>
        <dbReference type="ChEBI" id="CHEBI:15377"/>
        <dbReference type="ChEBI" id="CHEBI:15378"/>
        <dbReference type="ChEBI" id="CHEBI:30616"/>
        <dbReference type="ChEBI" id="CHEBI:33019"/>
        <dbReference type="ChEBI" id="CHEBI:43474"/>
        <dbReference type="ChEBI" id="CHEBI:58228"/>
        <dbReference type="ChEBI" id="CHEBI:76913"/>
        <dbReference type="ChEBI" id="CHEBI:139126"/>
        <dbReference type="ChEBI" id="CHEBI:456215"/>
    </reaction>
</comment>
<dbReference type="Gene3D" id="3.30.420.360">
    <property type="match status" value="1"/>
</dbReference>
<comment type="pathway">
    <text evidence="1">Protein modification; [NiFe] hydrogenase maturation.</text>
</comment>
<dbReference type="SUPFAM" id="SSF55821">
    <property type="entry name" value="YrdC/RibB"/>
    <property type="match status" value="1"/>
</dbReference>
<evidence type="ECO:0000256" key="8">
    <source>
        <dbReference type="PIRNR" id="PIRNR006256"/>
    </source>
</evidence>
<dbReference type="EC" id="6.2.-.-" evidence="8"/>
<comment type="caution">
    <text evidence="12">The sequence shown here is derived from an EMBL/GenBank/DDBJ whole genome shotgun (WGS) entry which is preliminary data.</text>
</comment>
<comment type="caution">
    <text evidence="9">Lacks conserved residue(s) required for the propagation of feature annotation.</text>
</comment>
<dbReference type="InterPro" id="IPR055128">
    <property type="entry name" value="HypF_C_2"/>
</dbReference>
<evidence type="ECO:0000313" key="12">
    <source>
        <dbReference type="EMBL" id="GAA4435958.1"/>
    </source>
</evidence>
<evidence type="ECO:0000256" key="4">
    <source>
        <dbReference type="ARBA" id="ARBA00022723"/>
    </source>
</evidence>
<evidence type="ECO:0000256" key="2">
    <source>
        <dbReference type="ARBA" id="ARBA00008097"/>
    </source>
</evidence>
<dbReference type="InterPro" id="IPR051060">
    <property type="entry name" value="Carbamoyltrans_HypF-like"/>
</dbReference>
<dbReference type="EMBL" id="BAABHC010000016">
    <property type="protein sequence ID" value="GAA4435958.1"/>
    <property type="molecule type" value="Genomic_DNA"/>
</dbReference>
<dbReference type="Gene3D" id="3.30.110.120">
    <property type="match status" value="1"/>
</dbReference>
<reference evidence="13" key="1">
    <citation type="journal article" date="2019" name="Int. J. Syst. Evol. Microbiol.">
        <title>The Global Catalogue of Microorganisms (GCM) 10K type strain sequencing project: providing services to taxonomists for standard genome sequencing and annotation.</title>
        <authorList>
            <consortium name="The Broad Institute Genomics Platform"/>
            <consortium name="The Broad Institute Genome Sequencing Center for Infectious Disease"/>
            <person name="Wu L."/>
            <person name="Ma J."/>
        </authorList>
    </citation>
    <scope>NUCLEOTIDE SEQUENCE [LARGE SCALE GENOMIC DNA]</scope>
    <source>
        <strain evidence="13">JCM 17926</strain>
    </source>
</reference>
<feature type="domain" description="YrdC-like" evidence="11">
    <location>
        <begin position="168"/>
        <end position="358"/>
    </location>
</feature>
<protein>
    <recommendedName>
        <fullName evidence="8">Carbamoyltransferase</fullName>
        <ecNumber evidence="8">6.2.-.-</ecNumber>
    </recommendedName>
</protein>
<evidence type="ECO:0000256" key="6">
    <source>
        <dbReference type="ARBA" id="ARBA00022833"/>
    </source>
</evidence>
<dbReference type="NCBIfam" id="TIGR00143">
    <property type="entry name" value="hypF"/>
    <property type="match status" value="1"/>
</dbReference>
<evidence type="ECO:0000313" key="13">
    <source>
        <dbReference type="Proteomes" id="UP001500552"/>
    </source>
</evidence>
<dbReference type="InterPro" id="IPR011125">
    <property type="entry name" value="Znf_HypF"/>
</dbReference>
<dbReference type="Gene3D" id="3.90.870.50">
    <property type="match status" value="1"/>
</dbReference>
<dbReference type="InterPro" id="IPR006070">
    <property type="entry name" value="Sua5-like_dom"/>
</dbReference>
<evidence type="ECO:0000256" key="3">
    <source>
        <dbReference type="ARBA" id="ARBA00022598"/>
    </source>
</evidence>
<keyword evidence="13" id="KW-1185">Reference proteome</keyword>
<evidence type="ECO:0000256" key="1">
    <source>
        <dbReference type="ARBA" id="ARBA00004711"/>
    </source>
</evidence>
<dbReference type="SUPFAM" id="SSF53067">
    <property type="entry name" value="Actin-like ATPase domain"/>
    <property type="match status" value="1"/>
</dbReference>
<proteinExistence type="inferred from homology"/>
<keyword evidence="3" id="KW-0436">Ligase</keyword>
<comment type="similarity">
    <text evidence="2 8">Belongs to the carbamoyltransferase HypF family.</text>
</comment>
<name>A0ABP8LU63_9BACT</name>
<keyword evidence="4" id="KW-0479">Metal-binding</keyword>
<evidence type="ECO:0000256" key="5">
    <source>
        <dbReference type="ARBA" id="ARBA00022771"/>
    </source>
</evidence>
<keyword evidence="5" id="KW-0863">Zinc-finger</keyword>
<evidence type="ECO:0000256" key="7">
    <source>
        <dbReference type="ARBA" id="ARBA00048220"/>
    </source>
</evidence>